<keyword evidence="1" id="KW-0472">Membrane</keyword>
<sequence length="62" mass="7291">MEYVIWSIIILVPLLLENYVVGPMICEKKIKTQICNIGGLVTRIERTSSREMIYIVYYTIHE</sequence>
<feature type="transmembrane region" description="Helical" evidence="1">
    <location>
        <begin position="6"/>
        <end position="26"/>
    </location>
</feature>
<name>A0A8J7HBH8_9FIRM</name>
<dbReference type="Proteomes" id="UP000623269">
    <property type="component" value="Unassembled WGS sequence"/>
</dbReference>
<accession>A0A8J7HBH8</accession>
<gene>
    <name evidence="2" type="ORF">I5677_03765</name>
</gene>
<protein>
    <submittedName>
        <fullName evidence="2">Uncharacterized protein</fullName>
    </submittedName>
</protein>
<keyword evidence="3" id="KW-1185">Reference proteome</keyword>
<reference evidence="2" key="1">
    <citation type="submission" date="2020-12" db="EMBL/GenBank/DDBJ databases">
        <title>M. sibirica DSM 26468T genome.</title>
        <authorList>
            <person name="Thieme N."/>
            <person name="Rettenmaier R."/>
            <person name="Zverlov V."/>
            <person name="Liebl W."/>
        </authorList>
    </citation>
    <scope>NUCLEOTIDE SEQUENCE</scope>
    <source>
        <strain evidence="2">DSM 26468</strain>
    </source>
</reference>
<evidence type="ECO:0000256" key="1">
    <source>
        <dbReference type="SAM" id="Phobius"/>
    </source>
</evidence>
<dbReference type="AlphaFoldDB" id="A0A8J7HBH8"/>
<evidence type="ECO:0000313" key="2">
    <source>
        <dbReference type="EMBL" id="MBH1940012.1"/>
    </source>
</evidence>
<keyword evidence="1" id="KW-0812">Transmembrane</keyword>
<dbReference type="EMBL" id="JAEAGR010000003">
    <property type="protein sequence ID" value="MBH1940012.1"/>
    <property type="molecule type" value="Genomic_DNA"/>
</dbReference>
<dbReference type="RefSeq" id="WP_197660237.1">
    <property type="nucleotide sequence ID" value="NZ_JAEAGR010000003.1"/>
</dbReference>
<evidence type="ECO:0000313" key="3">
    <source>
        <dbReference type="Proteomes" id="UP000623269"/>
    </source>
</evidence>
<organism evidence="2 3">
    <name type="scientific">Mobilitalea sibirica</name>
    <dbReference type="NCBI Taxonomy" id="1462919"/>
    <lineage>
        <taxon>Bacteria</taxon>
        <taxon>Bacillati</taxon>
        <taxon>Bacillota</taxon>
        <taxon>Clostridia</taxon>
        <taxon>Lachnospirales</taxon>
        <taxon>Lachnospiraceae</taxon>
        <taxon>Mobilitalea</taxon>
    </lineage>
</organism>
<proteinExistence type="predicted"/>
<keyword evidence="1" id="KW-1133">Transmembrane helix</keyword>
<comment type="caution">
    <text evidence="2">The sequence shown here is derived from an EMBL/GenBank/DDBJ whole genome shotgun (WGS) entry which is preliminary data.</text>
</comment>